<dbReference type="GO" id="GO:0044545">
    <property type="term" value="C:NSL complex"/>
    <property type="evidence" value="ECO:0007669"/>
    <property type="project" value="TreeGrafter"/>
</dbReference>
<dbReference type="InterPro" id="IPR025999">
    <property type="entry name" value="MCRS_N"/>
</dbReference>
<feature type="compositionally biased region" description="Polar residues" evidence="1">
    <location>
        <begin position="465"/>
        <end position="483"/>
    </location>
</feature>
<dbReference type="Pfam" id="PF13325">
    <property type="entry name" value="MCRS_N"/>
    <property type="match status" value="1"/>
</dbReference>
<dbReference type="GO" id="GO:0002151">
    <property type="term" value="F:G-quadruplex RNA binding"/>
    <property type="evidence" value="ECO:0007669"/>
    <property type="project" value="InterPro"/>
</dbReference>
<accession>A0AAV1WVL1</accession>
<dbReference type="PROSITE" id="PS50006">
    <property type="entry name" value="FHA_DOMAIN"/>
    <property type="match status" value="1"/>
</dbReference>
<dbReference type="SUPFAM" id="SSF49879">
    <property type="entry name" value="SMAD/FHA domain"/>
    <property type="match status" value="1"/>
</dbReference>
<dbReference type="AlphaFoldDB" id="A0AAV1WVL1"/>
<protein>
    <recommendedName>
        <fullName evidence="2">FHA domain-containing protein</fullName>
    </recommendedName>
</protein>
<reference evidence="3 4" key="1">
    <citation type="submission" date="2024-03" db="EMBL/GenBank/DDBJ databases">
        <authorList>
            <person name="Martinez-Hernandez J."/>
        </authorList>
    </citation>
    <scope>NUCLEOTIDE SEQUENCE [LARGE SCALE GENOMIC DNA]</scope>
</reference>
<dbReference type="InterPro" id="IPR008984">
    <property type="entry name" value="SMAD_FHA_dom_sf"/>
</dbReference>
<evidence type="ECO:0000259" key="2">
    <source>
        <dbReference type="PROSITE" id="PS50006"/>
    </source>
</evidence>
<feature type="compositionally biased region" description="Basic and acidic residues" evidence="1">
    <location>
        <begin position="516"/>
        <end position="529"/>
    </location>
</feature>
<organism evidence="3 4">
    <name type="scientific">Lupinus luteus</name>
    <name type="common">European yellow lupine</name>
    <dbReference type="NCBI Taxonomy" id="3873"/>
    <lineage>
        <taxon>Eukaryota</taxon>
        <taxon>Viridiplantae</taxon>
        <taxon>Streptophyta</taxon>
        <taxon>Embryophyta</taxon>
        <taxon>Tracheophyta</taxon>
        <taxon>Spermatophyta</taxon>
        <taxon>Magnoliopsida</taxon>
        <taxon>eudicotyledons</taxon>
        <taxon>Gunneridae</taxon>
        <taxon>Pentapetalae</taxon>
        <taxon>rosids</taxon>
        <taxon>fabids</taxon>
        <taxon>Fabales</taxon>
        <taxon>Fabaceae</taxon>
        <taxon>Papilionoideae</taxon>
        <taxon>50 kb inversion clade</taxon>
        <taxon>genistoids sensu lato</taxon>
        <taxon>core genistoids</taxon>
        <taxon>Genisteae</taxon>
        <taxon>Lupinus</taxon>
    </lineage>
</organism>
<proteinExistence type="predicted"/>
<dbReference type="PANTHER" id="PTHR13233">
    <property type="entry name" value="MICROSPHERULE PROTEIN 1"/>
    <property type="match status" value="1"/>
</dbReference>
<name>A0AAV1WVL1_LUPLU</name>
<dbReference type="GO" id="GO:0031011">
    <property type="term" value="C:Ino80 complex"/>
    <property type="evidence" value="ECO:0007669"/>
    <property type="project" value="InterPro"/>
</dbReference>
<keyword evidence="4" id="KW-1185">Reference proteome</keyword>
<feature type="region of interest" description="Disordered" evidence="1">
    <location>
        <begin position="81"/>
        <end position="104"/>
    </location>
</feature>
<feature type="compositionally biased region" description="Acidic residues" evidence="1">
    <location>
        <begin position="536"/>
        <end position="546"/>
    </location>
</feature>
<dbReference type="InterPro" id="IPR037912">
    <property type="entry name" value="MCRS1"/>
</dbReference>
<dbReference type="EMBL" id="CAXHTB010000010">
    <property type="protein sequence ID" value="CAL0313294.1"/>
    <property type="molecule type" value="Genomic_DNA"/>
</dbReference>
<dbReference type="Proteomes" id="UP001497480">
    <property type="component" value="Unassembled WGS sequence"/>
</dbReference>
<feature type="region of interest" description="Disordered" evidence="1">
    <location>
        <begin position="516"/>
        <end position="546"/>
    </location>
</feature>
<gene>
    <name evidence="3" type="ORF">LLUT_LOCUS14354</name>
</gene>
<evidence type="ECO:0000313" key="3">
    <source>
        <dbReference type="EMBL" id="CAL0313294.1"/>
    </source>
</evidence>
<feature type="region of interest" description="Disordered" evidence="1">
    <location>
        <begin position="452"/>
        <end position="504"/>
    </location>
</feature>
<dbReference type="GO" id="GO:0045944">
    <property type="term" value="P:positive regulation of transcription by RNA polymerase II"/>
    <property type="evidence" value="ECO:0007669"/>
    <property type="project" value="TreeGrafter"/>
</dbReference>
<dbReference type="Gene3D" id="2.60.200.20">
    <property type="match status" value="1"/>
</dbReference>
<feature type="domain" description="FHA" evidence="2">
    <location>
        <begin position="624"/>
        <end position="680"/>
    </location>
</feature>
<sequence>MDLVALPPWIPEDDLLLKNAVEAGASLESLAKGAVRFSRKYSFTELRDRWYSLLYDPVVSAEAAAKMVSLELAGGCGGSSSLKAGGSGSKDVSGEGASYRRETESVRRHYNATKKRLRRQVFFDTFDRALQDEMNIENGFVSNDECLGRNCMGGGGKVSKHVGVEFGGTDNGASLVECKLNKDMNHMDNLIGYENYSGLEAAGPSHSIGDVPLWKAIEDVAVPDMPVQMSVENKNHSAEEAVTLPHDLKSESANEVLKDSAARFGEGVKHPSDSLLNLTSEDEHIFMDIDVKDATDKPCYDNVDSLLLSSPFEIQGTDATDIREPRKDTETKGSSASELEVVANPLCFEHGDLHSTTDPGYDTQSSVAAQSPHPELSEKFVICAFNTEDPNVPSDDGTDFSAVVPLPGTLKSQPIVKEVGFSDFSINDQRNNEQVRSSEIEDIPSHTFAASQVVRPGLVPENPRKNSTAVSGQNNNFNINPCQSRLVHPTMMPGLDGRPKQKEIDAPDSAKVYVHQKEGEHNSLPKTEAKPLSLDPDGDDDDDEDIPYFSDVETLILEMDLSPSDQDTNSNIEVLIYQLEETKRTIMRLEQCFQSFMHRAIASRGAVAVLFGRKLKEYIKKSEVVLGRATVEVKVDIDLGREGCANKISRRQALIKMEANGSFIIKNLGKGSIFLNGKEIASGQTRLLSASSFIQIRDMSFIFESYDKCVRKFLENVDKDRSI</sequence>
<evidence type="ECO:0000256" key="1">
    <source>
        <dbReference type="SAM" id="MobiDB-lite"/>
    </source>
</evidence>
<dbReference type="Pfam" id="PF00498">
    <property type="entry name" value="FHA"/>
    <property type="match status" value="1"/>
</dbReference>
<dbReference type="PANTHER" id="PTHR13233:SF17">
    <property type="entry name" value="FHA DOMAIN PROTEIN"/>
    <property type="match status" value="1"/>
</dbReference>
<feature type="region of interest" description="Disordered" evidence="1">
    <location>
        <begin position="317"/>
        <end position="336"/>
    </location>
</feature>
<comment type="caution">
    <text evidence="3">The sequence shown here is derived from an EMBL/GenBank/DDBJ whole genome shotgun (WGS) entry which is preliminary data.</text>
</comment>
<dbReference type="InterPro" id="IPR000253">
    <property type="entry name" value="FHA_dom"/>
</dbReference>
<dbReference type="SMART" id="SM00240">
    <property type="entry name" value="FHA"/>
    <property type="match status" value="1"/>
</dbReference>
<evidence type="ECO:0000313" key="4">
    <source>
        <dbReference type="Proteomes" id="UP001497480"/>
    </source>
</evidence>
<feature type="compositionally biased region" description="Basic and acidic residues" evidence="1">
    <location>
        <begin position="320"/>
        <end position="331"/>
    </location>
</feature>
<dbReference type="GO" id="GO:0071339">
    <property type="term" value="C:MLL1 complex"/>
    <property type="evidence" value="ECO:0007669"/>
    <property type="project" value="InterPro"/>
</dbReference>